<keyword evidence="2" id="KW-0812">Transmembrane</keyword>
<keyword evidence="2" id="KW-1133">Transmembrane helix</keyword>
<accession>A0ABP8CNZ1</accession>
<evidence type="ECO:0008006" key="5">
    <source>
        <dbReference type="Google" id="ProtNLM"/>
    </source>
</evidence>
<protein>
    <recommendedName>
        <fullName evidence="5">DUF2568 domain-containing protein</fullName>
    </recommendedName>
</protein>
<feature type="transmembrane region" description="Helical" evidence="2">
    <location>
        <begin position="73"/>
        <end position="95"/>
    </location>
</feature>
<dbReference type="EMBL" id="BAABAS010000028">
    <property type="protein sequence ID" value="GAA4241621.1"/>
    <property type="molecule type" value="Genomic_DNA"/>
</dbReference>
<sequence>MKTSSDVRWLLRLDAGLETVLAAMSVVLAYDLLGTGEWRTPSWLSTPIWLAVVLVLLLAAALLWWLSDHPAPAAVRAVAIANGVTTLTFLAWAISGLGTGLQLRVLLAATAVLLGALATAQYTRATKQPLKAHTPNPPAPAEPTQPR</sequence>
<keyword evidence="2" id="KW-0472">Membrane</keyword>
<comment type="caution">
    <text evidence="3">The sequence shown here is derived from an EMBL/GenBank/DDBJ whole genome shotgun (WGS) entry which is preliminary data.</text>
</comment>
<evidence type="ECO:0000256" key="1">
    <source>
        <dbReference type="SAM" id="MobiDB-lite"/>
    </source>
</evidence>
<feature type="transmembrane region" description="Helical" evidence="2">
    <location>
        <begin position="101"/>
        <end position="120"/>
    </location>
</feature>
<proteinExistence type="predicted"/>
<evidence type="ECO:0000256" key="2">
    <source>
        <dbReference type="SAM" id="Phobius"/>
    </source>
</evidence>
<feature type="region of interest" description="Disordered" evidence="1">
    <location>
        <begin position="127"/>
        <end position="147"/>
    </location>
</feature>
<evidence type="ECO:0000313" key="4">
    <source>
        <dbReference type="Proteomes" id="UP001501710"/>
    </source>
</evidence>
<dbReference type="RefSeq" id="WP_344906698.1">
    <property type="nucleotide sequence ID" value="NZ_BAABAS010000028.1"/>
</dbReference>
<keyword evidence="4" id="KW-1185">Reference proteome</keyword>
<reference evidence="4" key="1">
    <citation type="journal article" date="2019" name="Int. J. Syst. Evol. Microbiol.">
        <title>The Global Catalogue of Microorganisms (GCM) 10K type strain sequencing project: providing services to taxonomists for standard genome sequencing and annotation.</title>
        <authorList>
            <consortium name="The Broad Institute Genomics Platform"/>
            <consortium name="The Broad Institute Genome Sequencing Center for Infectious Disease"/>
            <person name="Wu L."/>
            <person name="Ma J."/>
        </authorList>
    </citation>
    <scope>NUCLEOTIDE SEQUENCE [LARGE SCALE GENOMIC DNA]</scope>
    <source>
        <strain evidence="4">JCM 17440</strain>
    </source>
</reference>
<feature type="transmembrane region" description="Helical" evidence="2">
    <location>
        <begin position="9"/>
        <end position="28"/>
    </location>
</feature>
<evidence type="ECO:0000313" key="3">
    <source>
        <dbReference type="EMBL" id="GAA4241621.1"/>
    </source>
</evidence>
<dbReference type="Proteomes" id="UP001501710">
    <property type="component" value="Unassembled WGS sequence"/>
</dbReference>
<name>A0ABP8CNZ1_9ACTN</name>
<gene>
    <name evidence="3" type="ORF">GCM10022254_71230</name>
</gene>
<organism evidence="3 4">
    <name type="scientific">Actinomadura meridiana</name>
    <dbReference type="NCBI Taxonomy" id="559626"/>
    <lineage>
        <taxon>Bacteria</taxon>
        <taxon>Bacillati</taxon>
        <taxon>Actinomycetota</taxon>
        <taxon>Actinomycetes</taxon>
        <taxon>Streptosporangiales</taxon>
        <taxon>Thermomonosporaceae</taxon>
        <taxon>Actinomadura</taxon>
    </lineage>
</organism>
<feature type="compositionally biased region" description="Pro residues" evidence="1">
    <location>
        <begin position="135"/>
        <end position="147"/>
    </location>
</feature>
<feature type="transmembrane region" description="Helical" evidence="2">
    <location>
        <begin position="48"/>
        <end position="66"/>
    </location>
</feature>